<dbReference type="OrthoDB" id="5401902at2759"/>
<feature type="compositionally biased region" description="Polar residues" evidence="1">
    <location>
        <begin position="644"/>
        <end position="658"/>
    </location>
</feature>
<feature type="region of interest" description="Disordered" evidence="1">
    <location>
        <begin position="523"/>
        <end position="548"/>
    </location>
</feature>
<feature type="compositionally biased region" description="Polar residues" evidence="1">
    <location>
        <begin position="396"/>
        <end position="407"/>
    </location>
</feature>
<reference evidence="2" key="1">
    <citation type="submission" date="2022-11" db="EMBL/GenBank/DDBJ databases">
        <authorList>
            <person name="Petersen C."/>
        </authorList>
    </citation>
    <scope>NUCLEOTIDE SEQUENCE</scope>
    <source>
        <strain evidence="2">IBT 16849</strain>
    </source>
</reference>
<protein>
    <submittedName>
        <fullName evidence="2">Uncharacterized protein</fullName>
    </submittedName>
</protein>
<gene>
    <name evidence="2" type="ORF">N7472_005269</name>
</gene>
<reference evidence="2" key="2">
    <citation type="journal article" date="2023" name="IMA Fungus">
        <title>Comparative genomic study of the Penicillium genus elucidates a diverse pangenome and 15 lateral gene transfer events.</title>
        <authorList>
            <person name="Petersen C."/>
            <person name="Sorensen T."/>
            <person name="Nielsen M.R."/>
            <person name="Sondergaard T.E."/>
            <person name="Sorensen J.L."/>
            <person name="Fitzpatrick D.A."/>
            <person name="Frisvad J.C."/>
            <person name="Nielsen K.L."/>
        </authorList>
    </citation>
    <scope>NUCLEOTIDE SEQUENCE</scope>
    <source>
        <strain evidence="2">IBT 16849</strain>
    </source>
</reference>
<dbReference type="EMBL" id="JAPQKP010000003">
    <property type="protein sequence ID" value="KAJ5200065.1"/>
    <property type="molecule type" value="Genomic_DNA"/>
</dbReference>
<feature type="region of interest" description="Disordered" evidence="1">
    <location>
        <begin position="643"/>
        <end position="662"/>
    </location>
</feature>
<proteinExistence type="predicted"/>
<dbReference type="AlphaFoldDB" id="A0A9W9MF04"/>
<evidence type="ECO:0000313" key="3">
    <source>
        <dbReference type="Proteomes" id="UP001150879"/>
    </source>
</evidence>
<comment type="caution">
    <text evidence="2">The sequence shown here is derived from an EMBL/GenBank/DDBJ whole genome shotgun (WGS) entry which is preliminary data.</text>
</comment>
<evidence type="ECO:0000313" key="2">
    <source>
        <dbReference type="EMBL" id="KAJ5200065.1"/>
    </source>
</evidence>
<dbReference type="Proteomes" id="UP001150879">
    <property type="component" value="Unassembled WGS sequence"/>
</dbReference>
<accession>A0A9W9MF04</accession>
<organism evidence="2 3">
    <name type="scientific">Penicillium cf. griseofulvum</name>
    <dbReference type="NCBI Taxonomy" id="2972120"/>
    <lineage>
        <taxon>Eukaryota</taxon>
        <taxon>Fungi</taxon>
        <taxon>Dikarya</taxon>
        <taxon>Ascomycota</taxon>
        <taxon>Pezizomycotina</taxon>
        <taxon>Eurotiomycetes</taxon>
        <taxon>Eurotiomycetidae</taxon>
        <taxon>Eurotiales</taxon>
        <taxon>Aspergillaceae</taxon>
        <taxon>Penicillium</taxon>
    </lineage>
</organism>
<feature type="compositionally biased region" description="Low complexity" evidence="1">
    <location>
        <begin position="329"/>
        <end position="347"/>
    </location>
</feature>
<evidence type="ECO:0000256" key="1">
    <source>
        <dbReference type="SAM" id="MobiDB-lite"/>
    </source>
</evidence>
<feature type="region of interest" description="Disordered" evidence="1">
    <location>
        <begin position="391"/>
        <end position="411"/>
    </location>
</feature>
<feature type="region of interest" description="Disordered" evidence="1">
    <location>
        <begin position="587"/>
        <end position="608"/>
    </location>
</feature>
<name>A0A9W9MF04_9EURO</name>
<keyword evidence="3" id="KW-1185">Reference proteome</keyword>
<sequence length="768" mass="85649">MEPARPPRLDGSSPAPIAITKDDESIVAHAFVDDQLVAGGPNRKTQEKLAIIRSSTESDNNLHEGFPPPLLASTSQFAAPVNSRDLTVSQTIGSNISYAEWSEHQPLDGIDPDFICDTPNRVQRPETAHQAEERRARWVVIENLINNDDTAMAQMLSSMCPFDMFPIGDFYIRYIRVAWMCGLDTMTEARSRLNSKLLNHGRYLEEVNEAIALDPHISPGDARYDLRVYNINERARVLNALDEHDMLMQYTETIDMDNINDSGGIVVDPEHQNPVHIEGQLERMIAGGSYVNLSTDGTNEFERANTNRGVDIIDPDTGYPIEFQRQSFTTANNSSSNGTGRTNENNSDFNNVQVDGSSDLLICDHENDSTSRRASLFNEIQVDRRSELWARDRNETSGNVPTGSNDPSFDADSRLGIRISPGMGSGVGTDEIISWIPQETWTERRPRNGRRTSGTVPRNFGRNNVFNYRSPLHSITEINHDEHAIELASTTATNGSPTPSLMFSPNADEMYHPTGDAVTQNEPCDASVSAGSDDRQQMIRDSSPEPGLTEEMLSTISLEQQRRSAGVLENFFDMFVLDVQGDWEAEGSGERGEHCSAEQPENSMNRRRNGSITLTMNGFDYTDEMSDTPLLLRNNPFGRHSPFGMNSSLSRNSPSRVISRSGDRRRYDIPVGGLSSVGSRMIASSLNARRRHDARENVRNARRSLINSRLIDDLRDRVPVTTVLGFDEPDSQRNTNYSPLYPRLINASLRHTAPAIVNTSRINAHAHR</sequence>
<feature type="region of interest" description="Disordered" evidence="1">
    <location>
        <begin position="329"/>
        <end position="353"/>
    </location>
</feature>